<feature type="transmembrane region" description="Helical" evidence="2">
    <location>
        <begin position="116"/>
        <end position="137"/>
    </location>
</feature>
<evidence type="ECO:0000313" key="4">
    <source>
        <dbReference type="Proteomes" id="UP001328107"/>
    </source>
</evidence>
<keyword evidence="4" id="KW-1185">Reference proteome</keyword>
<evidence type="ECO:0000256" key="1">
    <source>
        <dbReference type="SAM" id="MobiDB-lite"/>
    </source>
</evidence>
<feature type="non-terminal residue" evidence="3">
    <location>
        <position position="1"/>
    </location>
</feature>
<feature type="region of interest" description="Disordered" evidence="1">
    <location>
        <begin position="67"/>
        <end position="110"/>
    </location>
</feature>
<keyword evidence="2" id="KW-0472">Membrane</keyword>
<proteinExistence type="predicted"/>
<dbReference type="EMBL" id="BTRK01000002">
    <property type="protein sequence ID" value="GMR37555.1"/>
    <property type="molecule type" value="Genomic_DNA"/>
</dbReference>
<evidence type="ECO:0000313" key="3">
    <source>
        <dbReference type="EMBL" id="GMR37555.1"/>
    </source>
</evidence>
<gene>
    <name evidence="3" type="ORF">PMAYCL1PPCAC_07750</name>
</gene>
<dbReference type="AlphaFoldDB" id="A0AAN4ZH38"/>
<feature type="compositionally biased region" description="Basic and acidic residues" evidence="1">
    <location>
        <begin position="78"/>
        <end position="99"/>
    </location>
</feature>
<protein>
    <submittedName>
        <fullName evidence="3">Uncharacterized protein</fullName>
    </submittedName>
</protein>
<reference evidence="4" key="1">
    <citation type="submission" date="2022-10" db="EMBL/GenBank/DDBJ databases">
        <title>Genome assembly of Pristionchus species.</title>
        <authorList>
            <person name="Yoshida K."/>
            <person name="Sommer R.J."/>
        </authorList>
    </citation>
    <scope>NUCLEOTIDE SEQUENCE [LARGE SCALE GENOMIC DNA]</scope>
    <source>
        <strain evidence="4">RS5460</strain>
    </source>
</reference>
<sequence length="280" mass="30610">LLRSQLVSRFPVSLLRLSCNTAPSTSRSVLSTVSFVLSRRNSHVIATSAPLLREHFGASLVWIRGGGGGGKDWEEAEEVKGARTKHTENSNSESSEKGGQEPIRPMEPPQPDKKKLFVMAAFLSFAITSLVFSSIIAQNTQDDSAIPSGAPQVDFGSFAKKYLRAGEVQKITFVVGKDKAVATLYPGAIIDGKPAECQHVVINYGHPAQQFWADVRKEEAEMGISLAQGVDLQLFNPVSGLRMFMFFVGCFILGWLFTQYARLSIKKFAEIQRAKKGGAK</sequence>
<dbReference type="Proteomes" id="UP001328107">
    <property type="component" value="Unassembled WGS sequence"/>
</dbReference>
<accession>A0AAN4ZH38</accession>
<evidence type="ECO:0000256" key="2">
    <source>
        <dbReference type="SAM" id="Phobius"/>
    </source>
</evidence>
<feature type="transmembrane region" description="Helical" evidence="2">
    <location>
        <begin position="240"/>
        <end position="258"/>
    </location>
</feature>
<keyword evidence="2" id="KW-0812">Transmembrane</keyword>
<comment type="caution">
    <text evidence="3">The sequence shown here is derived from an EMBL/GenBank/DDBJ whole genome shotgun (WGS) entry which is preliminary data.</text>
</comment>
<keyword evidence="2" id="KW-1133">Transmembrane helix</keyword>
<organism evidence="3 4">
    <name type="scientific">Pristionchus mayeri</name>
    <dbReference type="NCBI Taxonomy" id="1317129"/>
    <lineage>
        <taxon>Eukaryota</taxon>
        <taxon>Metazoa</taxon>
        <taxon>Ecdysozoa</taxon>
        <taxon>Nematoda</taxon>
        <taxon>Chromadorea</taxon>
        <taxon>Rhabditida</taxon>
        <taxon>Rhabditina</taxon>
        <taxon>Diplogasteromorpha</taxon>
        <taxon>Diplogasteroidea</taxon>
        <taxon>Neodiplogasteridae</taxon>
        <taxon>Pristionchus</taxon>
    </lineage>
</organism>
<dbReference type="Gene3D" id="3.40.1690.20">
    <property type="match status" value="1"/>
</dbReference>
<name>A0AAN4ZH38_9BILA</name>